<organism evidence="1 2">
    <name type="scientific">Aquibium oceanicum</name>
    <dbReference type="NCBI Taxonomy" id="1670800"/>
    <lineage>
        <taxon>Bacteria</taxon>
        <taxon>Pseudomonadati</taxon>
        <taxon>Pseudomonadota</taxon>
        <taxon>Alphaproteobacteria</taxon>
        <taxon>Hyphomicrobiales</taxon>
        <taxon>Phyllobacteriaceae</taxon>
        <taxon>Aquibium</taxon>
    </lineage>
</organism>
<dbReference type="STRING" id="1670800.BSQ44_20445"/>
<evidence type="ECO:0000313" key="1">
    <source>
        <dbReference type="EMBL" id="APH73474.1"/>
    </source>
</evidence>
<proteinExistence type="predicted"/>
<gene>
    <name evidence="1" type="ORF">BSQ44_20445</name>
</gene>
<evidence type="ECO:0000313" key="2">
    <source>
        <dbReference type="Proteomes" id="UP000182840"/>
    </source>
</evidence>
<accession>A0A1L3SVV0</accession>
<dbReference type="AlphaFoldDB" id="A0A1L3SVV0"/>
<dbReference type="KEGG" id="meso:BSQ44_20445"/>
<protein>
    <submittedName>
        <fullName evidence="1">Uncharacterized protein</fullName>
    </submittedName>
</protein>
<dbReference type="OrthoDB" id="8100122at2"/>
<keyword evidence="2" id="KW-1185">Reference proteome</keyword>
<reference evidence="2" key="1">
    <citation type="submission" date="2016-11" db="EMBL/GenBank/DDBJ databases">
        <title>Mesorhizobium oceanicum sp. nov., isolated from deep seawater in South China Sea.</title>
        <authorList>
            <person name="Fu G.-Y."/>
        </authorList>
    </citation>
    <scope>NUCLEOTIDE SEQUENCE [LARGE SCALE GENOMIC DNA]</scope>
    <source>
        <strain evidence="2">B7</strain>
    </source>
</reference>
<dbReference type="RefSeq" id="WP_072606941.1">
    <property type="nucleotide sequence ID" value="NZ_CP018171.1"/>
</dbReference>
<dbReference type="EMBL" id="CP018171">
    <property type="protein sequence ID" value="APH73474.1"/>
    <property type="molecule type" value="Genomic_DNA"/>
</dbReference>
<name>A0A1L3SVV0_9HYPH</name>
<dbReference type="Proteomes" id="UP000182840">
    <property type="component" value="Chromosome"/>
</dbReference>
<sequence length="155" mass="16816">MDRFQSRLLLWGILGAAALGGSAVAQLPTPLAVSERTPADYLSLRELPLFAPDRRAPKKFEPVEIPAPVVVEPPAEIEIAAEPEVEFTPPEWELVGVVRSTRLVIATFRAEGAEGAFSLRQGESRDGWTLADVRGSEVVLDGEGGQALIRFRSLQ</sequence>